<dbReference type="Proteomes" id="UP000652761">
    <property type="component" value="Unassembled WGS sequence"/>
</dbReference>
<accession>A0A843VNA4</accession>
<dbReference type="PROSITE" id="PS50985">
    <property type="entry name" value="GRAS"/>
    <property type="match status" value="1"/>
</dbReference>
<dbReference type="AlphaFoldDB" id="A0A843VNA4"/>
<dbReference type="EMBL" id="NMUH01001588">
    <property type="protein sequence ID" value="MQL93683.1"/>
    <property type="molecule type" value="Genomic_DNA"/>
</dbReference>
<evidence type="ECO:0008006" key="6">
    <source>
        <dbReference type="Google" id="ProtNLM"/>
    </source>
</evidence>
<dbReference type="Pfam" id="PF03514">
    <property type="entry name" value="GRAS"/>
    <property type="match status" value="2"/>
</dbReference>
<dbReference type="PANTHER" id="PTHR31636">
    <property type="entry name" value="OSJNBA0084A10.13 PROTEIN-RELATED"/>
    <property type="match status" value="1"/>
</dbReference>
<feature type="region of interest" description="VHIID" evidence="3">
    <location>
        <begin position="125"/>
        <end position="190"/>
    </location>
</feature>
<proteinExistence type="inferred from homology"/>
<protein>
    <recommendedName>
        <fullName evidence="6">Scarecrow-like protein 32</fullName>
    </recommendedName>
</protein>
<evidence type="ECO:0000256" key="2">
    <source>
        <dbReference type="ARBA" id="ARBA00023163"/>
    </source>
</evidence>
<organism evidence="4 5">
    <name type="scientific">Colocasia esculenta</name>
    <name type="common">Wild taro</name>
    <name type="synonym">Arum esculentum</name>
    <dbReference type="NCBI Taxonomy" id="4460"/>
    <lineage>
        <taxon>Eukaryota</taxon>
        <taxon>Viridiplantae</taxon>
        <taxon>Streptophyta</taxon>
        <taxon>Embryophyta</taxon>
        <taxon>Tracheophyta</taxon>
        <taxon>Spermatophyta</taxon>
        <taxon>Magnoliopsida</taxon>
        <taxon>Liliopsida</taxon>
        <taxon>Araceae</taxon>
        <taxon>Aroideae</taxon>
        <taxon>Colocasieae</taxon>
        <taxon>Colocasia</taxon>
    </lineage>
</organism>
<keyword evidence="2" id="KW-0804">Transcription</keyword>
<feature type="region of interest" description="SAW" evidence="3">
    <location>
        <begin position="373"/>
        <end position="447"/>
    </location>
</feature>
<dbReference type="SMR" id="A0A843VNA4"/>
<reference evidence="4" key="1">
    <citation type="submission" date="2017-07" db="EMBL/GenBank/DDBJ databases">
        <title>Taro Niue Genome Assembly and Annotation.</title>
        <authorList>
            <person name="Atibalentja N."/>
            <person name="Keating K."/>
            <person name="Fields C.J."/>
        </authorList>
    </citation>
    <scope>NUCLEOTIDE SEQUENCE</scope>
    <source>
        <strain evidence="4">Niue_2</strain>
        <tissue evidence="4">Leaf</tissue>
    </source>
</reference>
<evidence type="ECO:0000313" key="4">
    <source>
        <dbReference type="EMBL" id="MQL93683.1"/>
    </source>
</evidence>
<evidence type="ECO:0000313" key="5">
    <source>
        <dbReference type="Proteomes" id="UP000652761"/>
    </source>
</evidence>
<dbReference type="InterPro" id="IPR005202">
    <property type="entry name" value="TF_GRAS"/>
</dbReference>
<name>A0A843VNA4_COLES</name>
<keyword evidence="5" id="KW-1185">Reference proteome</keyword>
<dbReference type="OrthoDB" id="767511at2759"/>
<feature type="short sequence motif" description="VHIID" evidence="3">
    <location>
        <begin position="156"/>
        <end position="160"/>
    </location>
</feature>
<sequence length="453" mass="49336">MKAEVRGSPRISLTAAPDLFNAPHGCFSGPLNGCIGSLDGTCTEKLLLHCAAALESNDVTLAQQVMWVLNNVAAAAGDPNQRLASWFLRALVARASRVYPHAAAFLGAAPPAAAAMTRAMSVTKLAAYVDLLPWHRFGFSAANGAICEAVQGSPRVHILDLSITHCMQWPTLIDELAKRPEGAPSLRITVPDARPPVPPLLNVSIEEVGLRLANFAQSREVPFEFHVLRSSSHTEIGDGGDPQTDPSRFPFQFFSDHFDPSVLDLRDDETLVVNCQNWLRYLPGEGGGGLGTSSDLLTKDGFLETIRGLNPAIVTVVDEDADLDSPSLSSRITACFNYLWIAFDALETFLPKDSPQRTEQEAAVGQKIENIVGFEGPRRIERTEPGARVAWRMKRAGFCRVAFGEETLKEVKFLLDEHAGGWGMKKEDDMLVLTWKGHSSVFVSAWTPAGFDE</sequence>
<gene>
    <name evidence="4" type="ORF">Taro_026319</name>
</gene>
<evidence type="ECO:0000256" key="3">
    <source>
        <dbReference type="PROSITE-ProRule" id="PRU01191"/>
    </source>
</evidence>
<comment type="caution">
    <text evidence="3">Lacks conserved residue(s) required for the propagation of feature annotation.</text>
</comment>
<comment type="similarity">
    <text evidence="3">Belongs to the GRAS family.</text>
</comment>
<evidence type="ECO:0000256" key="1">
    <source>
        <dbReference type="ARBA" id="ARBA00023015"/>
    </source>
</evidence>
<keyword evidence="1" id="KW-0805">Transcription regulation</keyword>
<comment type="caution">
    <text evidence="4">The sequence shown here is derived from an EMBL/GenBank/DDBJ whole genome shotgun (WGS) entry which is preliminary data.</text>
</comment>